<protein>
    <submittedName>
        <fullName evidence="3">Uncharacterized protein</fullName>
    </submittedName>
</protein>
<name>A0A1X7R397_9SACH</name>
<feature type="signal peptide" evidence="2">
    <location>
        <begin position="1"/>
        <end position="21"/>
    </location>
</feature>
<keyword evidence="4" id="KW-1185">Reference proteome</keyword>
<feature type="transmembrane region" description="Helical" evidence="1">
    <location>
        <begin position="189"/>
        <end position="205"/>
    </location>
</feature>
<feature type="transmembrane region" description="Helical" evidence="1">
    <location>
        <begin position="211"/>
        <end position="232"/>
    </location>
</feature>
<evidence type="ECO:0000256" key="1">
    <source>
        <dbReference type="SAM" id="Phobius"/>
    </source>
</evidence>
<evidence type="ECO:0000256" key="2">
    <source>
        <dbReference type="SAM" id="SignalP"/>
    </source>
</evidence>
<evidence type="ECO:0000313" key="4">
    <source>
        <dbReference type="Proteomes" id="UP000196158"/>
    </source>
</evidence>
<gene>
    <name evidence="3" type="ORF">KASA_0O06292G</name>
</gene>
<reference evidence="3 4" key="1">
    <citation type="submission" date="2017-04" db="EMBL/GenBank/DDBJ databases">
        <authorList>
            <person name="Afonso C.L."/>
            <person name="Miller P.J."/>
            <person name="Scott M.A."/>
            <person name="Spackman E."/>
            <person name="Goraichik I."/>
            <person name="Dimitrov K.M."/>
            <person name="Suarez D.L."/>
            <person name="Swayne D.E."/>
        </authorList>
    </citation>
    <scope>NUCLEOTIDE SEQUENCE [LARGE SCALE GENOMIC DNA]</scope>
</reference>
<keyword evidence="1" id="KW-1133">Transmembrane helix</keyword>
<dbReference type="AlphaFoldDB" id="A0A1X7R397"/>
<organism evidence="3 4">
    <name type="scientific">Maudiozyma saulgeensis</name>
    <dbReference type="NCBI Taxonomy" id="1789683"/>
    <lineage>
        <taxon>Eukaryota</taxon>
        <taxon>Fungi</taxon>
        <taxon>Dikarya</taxon>
        <taxon>Ascomycota</taxon>
        <taxon>Saccharomycotina</taxon>
        <taxon>Saccharomycetes</taxon>
        <taxon>Saccharomycetales</taxon>
        <taxon>Saccharomycetaceae</taxon>
        <taxon>Maudiozyma</taxon>
    </lineage>
</organism>
<dbReference type="Proteomes" id="UP000196158">
    <property type="component" value="Unassembled WGS sequence"/>
</dbReference>
<evidence type="ECO:0000313" key="3">
    <source>
        <dbReference type="EMBL" id="SMN19994.1"/>
    </source>
</evidence>
<dbReference type="OrthoDB" id="4066622at2759"/>
<proteinExistence type="predicted"/>
<sequence length="252" mass="29875">MKFFPITITIFFYFNVLHVDATEKFHKPTYNEEFNSSITKVTNFIMENYHSELANNCTKWITELVTIFNSKYNKRQECKFILTKLFQHKLTHMIEDKESEDSNLIQEHNCNQIIKSLQFANNFAPKDMYKRAAKHVTTLTKNQFNEMLKIFTRNETNSDTSYNSLIKDFELNNNVNLIKRESRFPRTELFLKHLTIVLVMAAGLMDTCGNVSMFLCRTMLILFVFTLTYWMVEVSRILFDMNFLTVENILPL</sequence>
<keyword evidence="2" id="KW-0732">Signal</keyword>
<keyword evidence="1" id="KW-0812">Transmembrane</keyword>
<dbReference type="EMBL" id="FXLY01000004">
    <property type="protein sequence ID" value="SMN19994.1"/>
    <property type="molecule type" value="Genomic_DNA"/>
</dbReference>
<accession>A0A1X7R397</accession>
<keyword evidence="1" id="KW-0472">Membrane</keyword>
<feature type="chain" id="PRO_5013321883" evidence="2">
    <location>
        <begin position="22"/>
        <end position="252"/>
    </location>
</feature>